<name>A0A8J5YHY6_9ROSI</name>
<sequence length="487" mass="56071">MFKSKANGIKKEVIRLERESVIPILKPKLIMTLSNLIQHSADRAEFVKFSKRVEYTIRAWYHLQFEDLMQLYSLFDPVYGAKKLQQQNLSPEEIDVLEQNFLIYLFQVMEKSNFKIVSNEEIDVATAGQYLLNLPITVDEAKIDKGLLKKYFAVHPKDNLPDFADKYVIFRRGIGIDRTTNFFFLEKIDIIIARLWTLLMKRTRLDKIFGKKLGRARKKVPRKDEDISADLHVERIRLEKMELSIRNLITKTTIQEPTFDRIIVVYRKKSEGREKERGINIKHFKNIPMADLEIVLPEKKNPGLTPMDWVTFIASALVGLVAVITSLEMPKADLWVIFAILSTVVGYCAKTYLTFEANLAAYQNLITQSMYEKQLDSGRGTLLHLCDDVIQQEVKEVIIAFFILMEQGKATAKELDQRCEDLLREEFGESCNFDVDDALAKLEKLKVISKDPTGKYASLGLTRANEIIGVTTEELVLKARQGSFQTE</sequence>
<evidence type="ECO:0008006" key="4">
    <source>
        <dbReference type="Google" id="ProtNLM"/>
    </source>
</evidence>
<keyword evidence="1" id="KW-1133">Transmembrane helix</keyword>
<keyword evidence="1" id="KW-0472">Membrane</keyword>
<keyword evidence="3" id="KW-1185">Reference proteome</keyword>
<evidence type="ECO:0000313" key="2">
    <source>
        <dbReference type="EMBL" id="KAG8481767.1"/>
    </source>
</evidence>
<dbReference type="Proteomes" id="UP000701853">
    <property type="component" value="Chromosome 10"/>
</dbReference>
<feature type="transmembrane region" description="Helical" evidence="1">
    <location>
        <begin position="334"/>
        <end position="353"/>
    </location>
</feature>
<dbReference type="EMBL" id="JAHUZN010000010">
    <property type="protein sequence ID" value="KAG8481767.1"/>
    <property type="molecule type" value="Genomic_DNA"/>
</dbReference>
<accession>A0A8J5YHY6</accession>
<keyword evidence="1" id="KW-0812">Transmembrane</keyword>
<dbReference type="PANTHER" id="PTHR33645:SF11">
    <property type="entry name" value="AMINOPEPTIDASE (DUF3754)"/>
    <property type="match status" value="1"/>
</dbReference>
<reference evidence="2 3" key="1">
    <citation type="journal article" date="2021" name="bioRxiv">
        <title>The Gossypium anomalum genome as a resource for cotton improvement and evolutionary analysis of hybrid incompatibility.</title>
        <authorList>
            <person name="Grover C.E."/>
            <person name="Yuan D."/>
            <person name="Arick M.A."/>
            <person name="Miller E.R."/>
            <person name="Hu G."/>
            <person name="Peterson D.G."/>
            <person name="Wendel J.F."/>
            <person name="Udall J.A."/>
        </authorList>
    </citation>
    <scope>NUCLEOTIDE SEQUENCE [LARGE SCALE GENOMIC DNA]</scope>
    <source>
        <strain evidence="2">JFW-Udall</strain>
        <tissue evidence="2">Leaf</tissue>
    </source>
</reference>
<organism evidence="2 3">
    <name type="scientific">Gossypium anomalum</name>
    <dbReference type="NCBI Taxonomy" id="47600"/>
    <lineage>
        <taxon>Eukaryota</taxon>
        <taxon>Viridiplantae</taxon>
        <taxon>Streptophyta</taxon>
        <taxon>Embryophyta</taxon>
        <taxon>Tracheophyta</taxon>
        <taxon>Spermatophyta</taxon>
        <taxon>Magnoliopsida</taxon>
        <taxon>eudicotyledons</taxon>
        <taxon>Gunneridae</taxon>
        <taxon>Pentapetalae</taxon>
        <taxon>rosids</taxon>
        <taxon>malvids</taxon>
        <taxon>Malvales</taxon>
        <taxon>Malvaceae</taxon>
        <taxon>Malvoideae</taxon>
        <taxon>Gossypium</taxon>
    </lineage>
</organism>
<evidence type="ECO:0000313" key="3">
    <source>
        <dbReference type="Proteomes" id="UP000701853"/>
    </source>
</evidence>
<evidence type="ECO:0000256" key="1">
    <source>
        <dbReference type="SAM" id="Phobius"/>
    </source>
</evidence>
<dbReference type="InterPro" id="IPR022227">
    <property type="entry name" value="DUF3754"/>
</dbReference>
<feature type="transmembrane region" description="Helical" evidence="1">
    <location>
        <begin position="309"/>
        <end position="327"/>
    </location>
</feature>
<comment type="caution">
    <text evidence="2">The sequence shown here is derived from an EMBL/GenBank/DDBJ whole genome shotgun (WGS) entry which is preliminary data.</text>
</comment>
<dbReference type="PANTHER" id="PTHR33645">
    <property type="entry name" value="AMINOPEPTIDASE (DUF3754)"/>
    <property type="match status" value="1"/>
</dbReference>
<dbReference type="OrthoDB" id="2020015at2759"/>
<dbReference type="Pfam" id="PF12576">
    <property type="entry name" value="DUF3754"/>
    <property type="match status" value="1"/>
</dbReference>
<proteinExistence type="predicted"/>
<dbReference type="AlphaFoldDB" id="A0A8J5YHY6"/>
<gene>
    <name evidence="2" type="ORF">CXB51_027204</name>
</gene>
<protein>
    <recommendedName>
        <fullName evidence="4">Aminopeptidase</fullName>
    </recommendedName>
</protein>